<feature type="non-terminal residue" evidence="1">
    <location>
        <position position="92"/>
    </location>
</feature>
<dbReference type="AlphaFoldDB" id="A0A699X8S5"/>
<accession>A0A699X8S5</accession>
<protein>
    <submittedName>
        <fullName evidence="1">Uncharacterized protein</fullName>
    </submittedName>
</protein>
<comment type="caution">
    <text evidence="1">The sequence shown here is derived from an EMBL/GenBank/DDBJ whole genome shotgun (WGS) entry which is preliminary data.</text>
</comment>
<dbReference type="EMBL" id="BKCJ011824089">
    <property type="protein sequence ID" value="GFD55989.1"/>
    <property type="molecule type" value="Genomic_DNA"/>
</dbReference>
<proteinExistence type="predicted"/>
<reference evidence="1" key="1">
    <citation type="journal article" date="2019" name="Sci. Rep.">
        <title>Draft genome of Tanacetum cinerariifolium, the natural source of mosquito coil.</title>
        <authorList>
            <person name="Yamashiro T."/>
            <person name="Shiraishi A."/>
            <person name="Satake H."/>
            <person name="Nakayama K."/>
        </authorList>
    </citation>
    <scope>NUCLEOTIDE SEQUENCE</scope>
</reference>
<sequence length="92" mass="9592">QQLLGDAEAADACAGGLGEELEEGDDLFAEQLGLARVAEALWGVCDELGVEVVCGHEEQFDVDDELFGGHDAVDVGAVADVQQHVGDARGRL</sequence>
<feature type="non-terminal residue" evidence="1">
    <location>
        <position position="1"/>
    </location>
</feature>
<organism evidence="1">
    <name type="scientific">Tanacetum cinerariifolium</name>
    <name type="common">Dalmatian daisy</name>
    <name type="synonym">Chrysanthemum cinerariifolium</name>
    <dbReference type="NCBI Taxonomy" id="118510"/>
    <lineage>
        <taxon>Eukaryota</taxon>
        <taxon>Viridiplantae</taxon>
        <taxon>Streptophyta</taxon>
        <taxon>Embryophyta</taxon>
        <taxon>Tracheophyta</taxon>
        <taxon>Spermatophyta</taxon>
        <taxon>Magnoliopsida</taxon>
        <taxon>eudicotyledons</taxon>
        <taxon>Gunneridae</taxon>
        <taxon>Pentapetalae</taxon>
        <taxon>asterids</taxon>
        <taxon>campanulids</taxon>
        <taxon>Asterales</taxon>
        <taxon>Asteraceae</taxon>
        <taxon>Asteroideae</taxon>
        <taxon>Anthemideae</taxon>
        <taxon>Anthemidinae</taxon>
        <taxon>Tanacetum</taxon>
    </lineage>
</organism>
<evidence type="ECO:0000313" key="1">
    <source>
        <dbReference type="EMBL" id="GFD55989.1"/>
    </source>
</evidence>
<name>A0A699X8S5_TANCI</name>
<gene>
    <name evidence="1" type="ORF">Tci_927958</name>
</gene>